<keyword evidence="1" id="KW-1133">Transmembrane helix</keyword>
<sequence length="35" mass="3980">MFNFNNSKSRKMVSTVIIVMLVISMVLSVVLPFFS</sequence>
<name>A0A1D3TX42_9FIRM</name>
<keyword evidence="1" id="KW-0812">Transmembrane</keyword>
<proteinExistence type="predicted"/>
<organism evidence="2 3">
    <name type="scientific">Anaerobium acetethylicum</name>
    <dbReference type="NCBI Taxonomy" id="1619234"/>
    <lineage>
        <taxon>Bacteria</taxon>
        <taxon>Bacillati</taxon>
        <taxon>Bacillota</taxon>
        <taxon>Clostridia</taxon>
        <taxon>Lachnospirales</taxon>
        <taxon>Lachnospiraceae</taxon>
        <taxon>Anaerobium</taxon>
    </lineage>
</organism>
<dbReference type="Proteomes" id="UP000199315">
    <property type="component" value="Unassembled WGS sequence"/>
</dbReference>
<feature type="transmembrane region" description="Helical" evidence="1">
    <location>
        <begin position="12"/>
        <end position="34"/>
    </location>
</feature>
<accession>A0A1D3TX42</accession>
<dbReference type="EMBL" id="FMKA01000028">
    <property type="protein sequence ID" value="SCP98875.1"/>
    <property type="molecule type" value="Genomic_DNA"/>
</dbReference>
<evidence type="ECO:0000313" key="3">
    <source>
        <dbReference type="Proteomes" id="UP000199315"/>
    </source>
</evidence>
<keyword evidence="3" id="KW-1185">Reference proteome</keyword>
<evidence type="ECO:0000313" key="2">
    <source>
        <dbReference type="EMBL" id="SCP98875.1"/>
    </source>
</evidence>
<evidence type="ECO:0008006" key="4">
    <source>
        <dbReference type="Google" id="ProtNLM"/>
    </source>
</evidence>
<dbReference type="AlphaFoldDB" id="A0A1D3TX42"/>
<evidence type="ECO:0000256" key="1">
    <source>
        <dbReference type="SAM" id="Phobius"/>
    </source>
</evidence>
<gene>
    <name evidence="2" type="ORF">SAMN05421730_10286</name>
</gene>
<protein>
    <recommendedName>
        <fullName evidence="4">DUF4044 domain-containing protein</fullName>
    </recommendedName>
</protein>
<keyword evidence="1" id="KW-0472">Membrane</keyword>
<reference evidence="2 3" key="1">
    <citation type="submission" date="2016-09" db="EMBL/GenBank/DDBJ databases">
        <authorList>
            <person name="Capua I."/>
            <person name="De Benedictis P."/>
            <person name="Joannis T."/>
            <person name="Lombin L.H."/>
            <person name="Cattoli G."/>
        </authorList>
    </citation>
    <scope>NUCLEOTIDE SEQUENCE [LARGE SCALE GENOMIC DNA]</scope>
    <source>
        <strain evidence="2 3">GluBS11</strain>
    </source>
</reference>
<dbReference type="STRING" id="1619234.SAMN05421730_10286"/>